<dbReference type="RefSeq" id="WP_112925683.1">
    <property type="nucleotide sequence ID" value="NZ_CP029556.1"/>
</dbReference>
<evidence type="ECO:0000259" key="1">
    <source>
        <dbReference type="Pfam" id="PF04536"/>
    </source>
</evidence>
<dbReference type="Pfam" id="PF04536">
    <property type="entry name" value="TPM_phosphatase"/>
    <property type="match status" value="1"/>
</dbReference>
<sequence length="164" mass="18796">MSRMLKHLFAPSASGTFSADSLKRIHDAIAEDERRHRGEICFAVESALHWRDVWNRVDSRQRAEDTFARLRVWDTAANNGVLVYLLLADHRIEIVADRGLRELVSAEQWRGICQLMEERLKADEPEQAVMRGVSEIGNLLAEYFPQVEGEIDTDELPNTPVLLR</sequence>
<dbReference type="KEGG" id="lue:DCD74_01025"/>
<dbReference type="PANTHER" id="PTHR30373:SF8">
    <property type="entry name" value="BLL7265 PROTEIN"/>
    <property type="match status" value="1"/>
</dbReference>
<protein>
    <recommendedName>
        <fullName evidence="1">TPM domain-containing protein</fullName>
    </recommendedName>
</protein>
<dbReference type="Gene3D" id="3.10.310.50">
    <property type="match status" value="1"/>
</dbReference>
<dbReference type="Proteomes" id="UP000251842">
    <property type="component" value="Chromosome"/>
</dbReference>
<name>A0A344J351_9GAMM</name>
<evidence type="ECO:0000313" key="3">
    <source>
        <dbReference type="Proteomes" id="UP000251842"/>
    </source>
</evidence>
<keyword evidence="3" id="KW-1185">Reference proteome</keyword>
<organism evidence="2 3">
    <name type="scientific">Solilutibacter oculi</name>
    <dbReference type="NCBI Taxonomy" id="2698682"/>
    <lineage>
        <taxon>Bacteria</taxon>
        <taxon>Pseudomonadati</taxon>
        <taxon>Pseudomonadota</taxon>
        <taxon>Gammaproteobacteria</taxon>
        <taxon>Lysobacterales</taxon>
        <taxon>Lysobacteraceae</taxon>
        <taxon>Solilutibacter</taxon>
    </lineage>
</organism>
<feature type="domain" description="TPM" evidence="1">
    <location>
        <begin position="14"/>
        <end position="137"/>
    </location>
</feature>
<accession>A0A344J351</accession>
<dbReference type="AlphaFoldDB" id="A0A344J351"/>
<dbReference type="OrthoDB" id="5683663at2"/>
<proteinExistence type="predicted"/>
<dbReference type="EMBL" id="CP029556">
    <property type="protein sequence ID" value="AXA83461.1"/>
    <property type="molecule type" value="Genomic_DNA"/>
</dbReference>
<evidence type="ECO:0000313" key="2">
    <source>
        <dbReference type="EMBL" id="AXA83461.1"/>
    </source>
</evidence>
<reference evidence="3" key="1">
    <citation type="submission" date="2018-05" db="EMBL/GenBank/DDBJ databases">
        <title>Luteimonas pekinense sp. nov., isolated from human Meibomian gland secretions, Beijing, China.</title>
        <authorList>
            <person name="Wen T."/>
            <person name="Bai H."/>
            <person name="Lv H."/>
        </authorList>
    </citation>
    <scope>NUCLEOTIDE SEQUENCE [LARGE SCALE GENOMIC DNA]</scope>
    <source>
        <strain evidence="3">83-4</strain>
    </source>
</reference>
<dbReference type="PANTHER" id="PTHR30373">
    <property type="entry name" value="UPF0603 PROTEIN YGCG"/>
    <property type="match status" value="1"/>
</dbReference>
<gene>
    <name evidence="2" type="ORF">DCD74_01025</name>
</gene>
<dbReference type="InterPro" id="IPR007621">
    <property type="entry name" value="TPM_dom"/>
</dbReference>